<proteinExistence type="predicted"/>
<dbReference type="EMBL" id="AP022038">
    <property type="protein sequence ID" value="BBR39413.1"/>
    <property type="molecule type" value="Genomic_DNA"/>
</dbReference>
<organism evidence="1 2">
    <name type="scientific">Aeromonas veronii</name>
    <dbReference type="NCBI Taxonomy" id="654"/>
    <lineage>
        <taxon>Bacteria</taxon>
        <taxon>Pseudomonadati</taxon>
        <taxon>Pseudomonadota</taxon>
        <taxon>Gammaproteobacteria</taxon>
        <taxon>Aeromonadales</taxon>
        <taxon>Aeromonadaceae</taxon>
        <taxon>Aeromonas</taxon>
    </lineage>
</organism>
<dbReference type="Proteomes" id="UP000515442">
    <property type="component" value="Chromosome"/>
</dbReference>
<evidence type="ECO:0000313" key="2">
    <source>
        <dbReference type="Proteomes" id="UP000515442"/>
    </source>
</evidence>
<name>A0A6S5DBP3_AERVE</name>
<protein>
    <submittedName>
        <fullName evidence="1">Uncharacterized protein</fullName>
    </submittedName>
</protein>
<accession>A0A6S5DBP3</accession>
<sequence length="38" mass="4288">MTHHTPINGLLIANHGEYNRSADQHASYLCALNNREPK</sequence>
<evidence type="ECO:0000313" key="1">
    <source>
        <dbReference type="EMBL" id="BBR39413.1"/>
    </source>
</evidence>
<dbReference type="AlphaFoldDB" id="A0A6S5DBP3"/>
<gene>
    <name evidence="1" type="ORF">WP3W19E03_19380</name>
</gene>
<reference evidence="1 2" key="1">
    <citation type="submission" date="2019-12" db="EMBL/GenBank/DDBJ databases">
        <title>complete genome sequences of Aeromonas veronii str. WP3-W19-ESBL-03 isolated from wastewater treatment plant effluent.</title>
        <authorList>
            <person name="Sekizuka T."/>
            <person name="Itokawa K."/>
            <person name="Yatsu K."/>
            <person name="Inamine Y."/>
            <person name="Kuroda M."/>
        </authorList>
    </citation>
    <scope>NUCLEOTIDE SEQUENCE [LARGE SCALE GENOMIC DNA]</scope>
    <source>
        <strain evidence="1 2">WP3-W19-ESBL-03</strain>
    </source>
</reference>